<dbReference type="HOGENOM" id="CLU_326014_0_0_1"/>
<name>A0A084GCV1_PSEDA</name>
<dbReference type="SMART" id="SM00220">
    <property type="entry name" value="S_TKc"/>
    <property type="match status" value="1"/>
</dbReference>
<dbReference type="OrthoDB" id="4062651at2759"/>
<dbReference type="EMBL" id="JOWA01000086">
    <property type="protein sequence ID" value="KEZ45163.1"/>
    <property type="molecule type" value="Genomic_DNA"/>
</dbReference>
<evidence type="ECO:0000313" key="3">
    <source>
        <dbReference type="Proteomes" id="UP000028545"/>
    </source>
</evidence>
<gene>
    <name evidence="2" type="ORF">SAPIO_CDS2611</name>
</gene>
<dbReference type="InterPro" id="IPR011009">
    <property type="entry name" value="Kinase-like_dom_sf"/>
</dbReference>
<dbReference type="GeneID" id="27721683"/>
<evidence type="ECO:0000313" key="2">
    <source>
        <dbReference type="EMBL" id="KEZ45163.1"/>
    </source>
</evidence>
<accession>A0A084GCV1</accession>
<dbReference type="AlphaFoldDB" id="A0A084GCV1"/>
<dbReference type="SUPFAM" id="SSF56112">
    <property type="entry name" value="Protein kinase-like (PK-like)"/>
    <property type="match status" value="1"/>
</dbReference>
<proteinExistence type="predicted"/>
<protein>
    <recommendedName>
        <fullName evidence="1">Protein kinase domain-containing protein</fullName>
    </recommendedName>
</protein>
<dbReference type="Gene3D" id="1.10.510.10">
    <property type="entry name" value="Transferase(Phosphotransferase) domain 1"/>
    <property type="match status" value="1"/>
</dbReference>
<dbReference type="Proteomes" id="UP000028545">
    <property type="component" value="Unassembled WGS sequence"/>
</dbReference>
<dbReference type="InterPro" id="IPR000719">
    <property type="entry name" value="Prot_kinase_dom"/>
</dbReference>
<dbReference type="GO" id="GO:0005524">
    <property type="term" value="F:ATP binding"/>
    <property type="evidence" value="ECO:0007669"/>
    <property type="project" value="InterPro"/>
</dbReference>
<organism evidence="2 3">
    <name type="scientific">Pseudallescheria apiosperma</name>
    <name type="common">Scedosporium apiospermum</name>
    <dbReference type="NCBI Taxonomy" id="563466"/>
    <lineage>
        <taxon>Eukaryota</taxon>
        <taxon>Fungi</taxon>
        <taxon>Dikarya</taxon>
        <taxon>Ascomycota</taxon>
        <taxon>Pezizomycotina</taxon>
        <taxon>Sordariomycetes</taxon>
        <taxon>Hypocreomycetidae</taxon>
        <taxon>Microascales</taxon>
        <taxon>Microascaceae</taxon>
        <taxon>Scedosporium</taxon>
    </lineage>
</organism>
<dbReference type="KEGG" id="sapo:SAPIO_CDS2611"/>
<dbReference type="PANTHER" id="PTHR24359:SF1">
    <property type="entry name" value="INHIBITOR OF NUCLEAR FACTOR KAPPA-B KINASE EPSILON SUBUNIT HOMOLOG 1-RELATED"/>
    <property type="match status" value="1"/>
</dbReference>
<evidence type="ECO:0000259" key="1">
    <source>
        <dbReference type="PROSITE" id="PS50011"/>
    </source>
</evidence>
<dbReference type="PANTHER" id="PTHR24359">
    <property type="entry name" value="SERINE/THREONINE-PROTEIN KINASE SBK1"/>
    <property type="match status" value="1"/>
</dbReference>
<comment type="caution">
    <text evidence="2">The sequence shown here is derived from an EMBL/GenBank/DDBJ whole genome shotgun (WGS) entry which is preliminary data.</text>
</comment>
<keyword evidence="3" id="KW-1185">Reference proteome</keyword>
<dbReference type="RefSeq" id="XP_016644962.1">
    <property type="nucleotide sequence ID" value="XM_016785586.1"/>
</dbReference>
<reference evidence="2 3" key="1">
    <citation type="journal article" date="2014" name="Genome Announc.">
        <title>Draft genome sequence of the pathogenic fungus Scedosporium apiospermum.</title>
        <authorList>
            <person name="Vandeputte P."/>
            <person name="Ghamrawi S."/>
            <person name="Rechenmann M."/>
            <person name="Iltis A."/>
            <person name="Giraud S."/>
            <person name="Fleury M."/>
            <person name="Thornton C."/>
            <person name="Delhaes L."/>
            <person name="Meyer W."/>
            <person name="Papon N."/>
            <person name="Bouchara J.P."/>
        </authorList>
    </citation>
    <scope>NUCLEOTIDE SEQUENCE [LARGE SCALE GENOMIC DNA]</scope>
    <source>
        <strain evidence="2 3">IHEM 14462</strain>
    </source>
</reference>
<feature type="domain" description="Protein kinase" evidence="1">
    <location>
        <begin position="463"/>
        <end position="793"/>
    </location>
</feature>
<dbReference type="VEuPathDB" id="FungiDB:SAPIO_CDS2611"/>
<dbReference type="PROSITE" id="PS50011">
    <property type="entry name" value="PROTEIN_KINASE_DOM"/>
    <property type="match status" value="1"/>
</dbReference>
<dbReference type="GO" id="GO:0004674">
    <property type="term" value="F:protein serine/threonine kinase activity"/>
    <property type="evidence" value="ECO:0007669"/>
    <property type="project" value="TreeGrafter"/>
</dbReference>
<sequence length="884" mass="100485">MSSPPASEGYPRGAGIDIQSWVTEPGGAPPTGIISSLFETILDAGIEVAKLAPEAEQSRRLHGELERFVLWGHGASISSGQLDDVLSRSRDLRQTVLPAIYGLGRVFVDDLLRAYRAEDAQLRSPYTSPTIRTLQKQLETISSISEDDRALGWENLSDDENTNDTVSEVIDIIEFYINCLMDMSSLLDAIEVDEDEDLETRLETFNVDTELARLYCRRIRDQFPELPKFLVERLGKANDLRTSQLKSLQLQVQIQPTDERGRAGKEDRSIQHSENLLSNVKREMTVTSGTYASQMSESDLNRHFLPQSSLQETLTEKRVSQTLAEAFAQSKREISPDRQAEITRKVLLPTEVTRLKTPKHLATRRQIFAILVLIDAVETIVDFIDEGIYDGDLPFDWVGIEFGKRDDKGGLQPIGLFARWEARKVELFFHQQWMVHVPIFNICRGNGESPPHYEIGPYAILPFINVKVIGKRGYGTVSKVEIESSHHNHPTKLGKKLYFAIKNYDDMPSSPSNFTQQISHLHSSTGHPHLVQLLWTYNNGPNYHLVFPWADGNLRDFWEIHNMPIPDQAGENHHRRAAVWFAQQCLGIAQGLHVIHKRGHDSVGDIKGKEGPGWHGDLSLDNILWFRDFDSRARGYSLGALKISLSMTTSGSNSVFPNDPYRPPECNIDMYRSIFTACDIWALACILLDFVTWFLEGGQGIEKFKSAILADADNYFVKSVFFSYVEVCDEHGTPKTFARVKGSVVNQFARLYNHPGGSEFTRDLLGFVRLRLLHPDPNLRASCPEIVSKFETLYKSCEENRNYCLGRQTMPPQNEDRVREILIPKQVELNQEERERLQGYMHTLPGLDEKYLIDPSTHGDDSIPSSGTKIEKKRFWKSLAWRRR</sequence>